<organism evidence="1 2">
    <name type="scientific">Panagrolaimus sp. JU765</name>
    <dbReference type="NCBI Taxonomy" id="591449"/>
    <lineage>
        <taxon>Eukaryota</taxon>
        <taxon>Metazoa</taxon>
        <taxon>Ecdysozoa</taxon>
        <taxon>Nematoda</taxon>
        <taxon>Chromadorea</taxon>
        <taxon>Rhabditida</taxon>
        <taxon>Tylenchina</taxon>
        <taxon>Panagrolaimomorpha</taxon>
        <taxon>Panagrolaimoidea</taxon>
        <taxon>Panagrolaimidae</taxon>
        <taxon>Panagrolaimus</taxon>
    </lineage>
</organism>
<reference evidence="2" key="1">
    <citation type="submission" date="2022-11" db="UniProtKB">
        <authorList>
            <consortium name="WormBaseParasite"/>
        </authorList>
    </citation>
    <scope>IDENTIFICATION</scope>
</reference>
<proteinExistence type="predicted"/>
<protein>
    <submittedName>
        <fullName evidence="2">Uncharacterized protein</fullName>
    </submittedName>
</protein>
<name>A0AC34Q001_9BILA</name>
<evidence type="ECO:0000313" key="2">
    <source>
        <dbReference type="WBParaSite" id="JU765_v2.g11631.t1"/>
    </source>
</evidence>
<dbReference type="Proteomes" id="UP000887576">
    <property type="component" value="Unplaced"/>
</dbReference>
<sequence>MALYSPLRCDIYKLVDDEYVKVNMIIDVQLQLLSSTVSNSVIIYHDNHADDEFSTVNLIHAELHPNVNAVLFSVRKVVSFVNYQSFRYYFYFGTEEAAANCYETFSKHVHKSLKTSEVA</sequence>
<dbReference type="WBParaSite" id="JU765_v2.g11631.t1">
    <property type="protein sequence ID" value="JU765_v2.g11631.t1"/>
    <property type="gene ID" value="JU765_v2.g11631"/>
</dbReference>
<accession>A0AC34Q001</accession>
<evidence type="ECO:0000313" key="1">
    <source>
        <dbReference type="Proteomes" id="UP000887576"/>
    </source>
</evidence>